<dbReference type="PROSITE" id="PS51907">
    <property type="entry name" value="ZF_UBZ3"/>
    <property type="match status" value="1"/>
</dbReference>
<dbReference type="InterPro" id="IPR052230">
    <property type="entry name" value="DNA_polymerase_eta"/>
</dbReference>
<evidence type="ECO:0000256" key="2">
    <source>
        <dbReference type="ARBA" id="ARBA00022679"/>
    </source>
</evidence>
<protein>
    <recommendedName>
        <fullName evidence="9">DNA polymerase eta</fullName>
    </recommendedName>
</protein>
<comment type="subcellular location">
    <subcellularLocation>
        <location evidence="1">Nucleus</location>
    </subcellularLocation>
</comment>
<dbReference type="RefSeq" id="XP_001274153.1">
    <property type="nucleotide sequence ID" value="XM_001274152.1"/>
</dbReference>
<feature type="domain" description="UmuC" evidence="11">
    <location>
        <begin position="46"/>
        <end position="328"/>
    </location>
</feature>
<keyword evidence="6" id="KW-0862">Zinc</keyword>
<dbReference type="Proteomes" id="UP000006701">
    <property type="component" value="Unassembled WGS sequence"/>
</dbReference>
<dbReference type="GO" id="GO:0003684">
    <property type="term" value="F:damaged DNA binding"/>
    <property type="evidence" value="ECO:0007669"/>
    <property type="project" value="InterPro"/>
</dbReference>
<feature type="compositionally biased region" description="Polar residues" evidence="10">
    <location>
        <begin position="635"/>
        <end position="652"/>
    </location>
</feature>
<dbReference type="AlphaFoldDB" id="A1CAF9"/>
<evidence type="ECO:0000256" key="1">
    <source>
        <dbReference type="ARBA" id="ARBA00004123"/>
    </source>
</evidence>
<dbReference type="InterPro" id="IPR043128">
    <property type="entry name" value="Rev_trsase/Diguanyl_cyclase"/>
</dbReference>
<evidence type="ECO:0000256" key="7">
    <source>
        <dbReference type="ARBA" id="ARBA00023204"/>
    </source>
</evidence>
<evidence type="ECO:0000259" key="12">
    <source>
        <dbReference type="PROSITE" id="PS51907"/>
    </source>
</evidence>
<proteinExistence type="predicted"/>
<dbReference type="FunFam" id="3.30.70.270:FF:000056">
    <property type="entry name" value="Sister chromatid cohesion protein Eso1"/>
    <property type="match status" value="1"/>
</dbReference>
<dbReference type="GO" id="GO:0035861">
    <property type="term" value="C:site of double-strand break"/>
    <property type="evidence" value="ECO:0007669"/>
    <property type="project" value="TreeGrafter"/>
</dbReference>
<dbReference type="Pfam" id="PF21704">
    <property type="entry name" value="POLH-Rev1_HhH"/>
    <property type="match status" value="1"/>
</dbReference>
<evidence type="ECO:0000259" key="11">
    <source>
        <dbReference type="PROSITE" id="PS50173"/>
    </source>
</evidence>
<dbReference type="OrthoDB" id="5723at2759"/>
<feature type="region of interest" description="Disordered" evidence="10">
    <location>
        <begin position="570"/>
        <end position="595"/>
    </location>
</feature>
<dbReference type="PROSITE" id="PS50173">
    <property type="entry name" value="UMUC"/>
    <property type="match status" value="1"/>
</dbReference>
<keyword evidence="14" id="KW-1185">Reference proteome</keyword>
<dbReference type="GO" id="GO:0009314">
    <property type="term" value="P:response to radiation"/>
    <property type="evidence" value="ECO:0007669"/>
    <property type="project" value="TreeGrafter"/>
</dbReference>
<evidence type="ECO:0000256" key="10">
    <source>
        <dbReference type="SAM" id="MobiDB-lite"/>
    </source>
</evidence>
<dbReference type="GO" id="GO:0008270">
    <property type="term" value="F:zinc ion binding"/>
    <property type="evidence" value="ECO:0007669"/>
    <property type="project" value="UniProtKB-KW"/>
</dbReference>
<dbReference type="GO" id="GO:0007064">
    <property type="term" value="P:mitotic sister chromatid cohesion"/>
    <property type="evidence" value="ECO:0007669"/>
    <property type="project" value="UniProtKB-ARBA"/>
</dbReference>
<dbReference type="FunFam" id="3.40.1170.60:FF:000008">
    <property type="entry name" value="DNA polymerase eta subunit"/>
    <property type="match status" value="1"/>
</dbReference>
<dbReference type="FunFam" id="1.10.150.20:FF:000014">
    <property type="entry name" value="Polymerase (DNA directed), eta"/>
    <property type="match status" value="1"/>
</dbReference>
<dbReference type="STRING" id="344612.A1CAF9"/>
<feature type="compositionally biased region" description="Basic and acidic residues" evidence="10">
    <location>
        <begin position="570"/>
        <end position="587"/>
    </location>
</feature>
<dbReference type="InterPro" id="IPR036775">
    <property type="entry name" value="DNA_pol_Y-fam_lit_finger_sf"/>
</dbReference>
<dbReference type="OMA" id="AWPCSNL"/>
<dbReference type="GO" id="GO:0070987">
    <property type="term" value="P:error-free translesion synthesis"/>
    <property type="evidence" value="ECO:0007669"/>
    <property type="project" value="UniProtKB-ARBA"/>
</dbReference>
<feature type="domain" description="UBZ3-type" evidence="12">
    <location>
        <begin position="595"/>
        <end position="629"/>
    </location>
</feature>
<feature type="compositionally biased region" description="Low complexity" evidence="10">
    <location>
        <begin position="1"/>
        <end position="19"/>
    </location>
</feature>
<evidence type="ECO:0000313" key="13">
    <source>
        <dbReference type="EMBL" id="EAW12727.1"/>
    </source>
</evidence>
<feature type="region of interest" description="Disordered" evidence="10">
    <location>
        <begin position="629"/>
        <end position="674"/>
    </location>
</feature>
<dbReference type="Pfam" id="PF11799">
    <property type="entry name" value="IMS_C"/>
    <property type="match status" value="1"/>
</dbReference>
<dbReference type="InterPro" id="IPR001126">
    <property type="entry name" value="UmuC"/>
</dbReference>
<organism evidence="13 14">
    <name type="scientific">Aspergillus clavatus (strain ATCC 1007 / CBS 513.65 / DSM 816 / NCTC 3887 / NRRL 1 / QM 1276 / 107)</name>
    <dbReference type="NCBI Taxonomy" id="344612"/>
    <lineage>
        <taxon>Eukaryota</taxon>
        <taxon>Fungi</taxon>
        <taxon>Dikarya</taxon>
        <taxon>Ascomycota</taxon>
        <taxon>Pezizomycotina</taxon>
        <taxon>Eurotiomycetes</taxon>
        <taxon>Eurotiomycetidae</taxon>
        <taxon>Eurotiales</taxon>
        <taxon>Aspergillaceae</taxon>
        <taxon>Aspergillus</taxon>
        <taxon>Aspergillus subgen. Fumigati</taxon>
    </lineage>
</organism>
<evidence type="ECO:0000256" key="9">
    <source>
        <dbReference type="ARBA" id="ARBA00044975"/>
    </source>
</evidence>
<gene>
    <name evidence="13" type="ORF">ACLA_011540</name>
</gene>
<dbReference type="VEuPathDB" id="FungiDB:ACLA_011540"/>
<dbReference type="FunFam" id="3.30.1490.100:FF:000009">
    <property type="entry name" value="DNA polymerase eta subunit"/>
    <property type="match status" value="1"/>
</dbReference>
<evidence type="ECO:0000256" key="5">
    <source>
        <dbReference type="ARBA" id="ARBA00022771"/>
    </source>
</evidence>
<dbReference type="KEGG" id="act:ACLA_011540"/>
<dbReference type="GO" id="GO:0042276">
    <property type="term" value="P:error-prone translesion synthesis"/>
    <property type="evidence" value="ECO:0007669"/>
    <property type="project" value="TreeGrafter"/>
</dbReference>
<dbReference type="InterPro" id="IPR017961">
    <property type="entry name" value="DNA_pol_Y-fam_little_finger"/>
</dbReference>
<dbReference type="InterPro" id="IPR043502">
    <property type="entry name" value="DNA/RNA_pol_sf"/>
</dbReference>
<sequence>MSRSPSEPCATPASSPSSSLKHRSQYTYRQLQLLRQGSTATPLRVIAHIDLDAFYAQCEMVRLAKPRETPLAVRQWDSLIAINYPARSFGITRMMSADEARKHCPEIVLQHVATFREGEGGQWAYRDDAFKNISTDKVCLDPYRAESRKILKFTKEELSRWHADLVDGERGAGAQFQIQPASLEKASIDEVFIDLSPLVYGVLLQRYPELRAGSQDDDRFTPLPRPPTTALEWNPEDCLIDLDENETEVDDPDWDDIAMLIGSEIVRSVRKFVWDKLKYTCSGGVARNKMMAKLGSACNKPNKQTIVRNRAVQNFLGGYKFTKIRMLGGKLGDQITASFGTEQVSDLLKVSHEQLRAKLDDDTASWLYGIIRGEDKSEVNPRTQIKSMLSAKSFRPSINSVDQAEKWLRIFAADIYGRLVEEGVLENRRRPRTVSLHHRQGAQVRSKQLPIPGSATIDESLLFELGRTLLRQVIVDGRAWPCANLSLSVGGFEDGVSKNKAIDSFLIRGEQAKNVVQPIRNQDIIGTMDTHQHDDKRRKAEVNGIRRFFSIPPDTIQEAVSPDLNTIQHDRKKEEGSDHIPHHEQPSRSEQPVAAQEALYTCNRCRQSLPIDGRNEHDDWHFAKDLEIEERQAARNDQQASRSVSDAGSSQPRGRAARTARGRSEKGQTRLSFG</sequence>
<dbReference type="Pfam" id="PF00817">
    <property type="entry name" value="IMS"/>
    <property type="match status" value="2"/>
</dbReference>
<dbReference type="Gene3D" id="1.10.150.20">
    <property type="entry name" value="5' to 3' exonuclease, C-terminal subdomain"/>
    <property type="match status" value="1"/>
</dbReference>
<dbReference type="GeneID" id="4706806"/>
<keyword evidence="4" id="KW-0227">DNA damage</keyword>
<dbReference type="Pfam" id="PF18439">
    <property type="entry name" value="zf_UBZ"/>
    <property type="match status" value="1"/>
</dbReference>
<evidence type="ECO:0000256" key="3">
    <source>
        <dbReference type="ARBA" id="ARBA00022723"/>
    </source>
</evidence>
<name>A1CAF9_ASPCL</name>
<dbReference type="PIRSF" id="PIRSF036603">
    <property type="entry name" value="DPol_eta"/>
    <property type="match status" value="1"/>
</dbReference>
<accession>A1CAF9</accession>
<dbReference type="GO" id="GO:0003887">
    <property type="term" value="F:DNA-directed DNA polymerase activity"/>
    <property type="evidence" value="ECO:0007669"/>
    <property type="project" value="TreeGrafter"/>
</dbReference>
<dbReference type="SUPFAM" id="SSF56672">
    <property type="entry name" value="DNA/RNA polymerases"/>
    <property type="match status" value="1"/>
</dbReference>
<dbReference type="PANTHER" id="PTHR45873:SF1">
    <property type="entry name" value="DNA POLYMERASE ETA"/>
    <property type="match status" value="1"/>
</dbReference>
<keyword evidence="3" id="KW-0479">Metal-binding</keyword>
<dbReference type="Gene3D" id="3.40.1170.60">
    <property type="match status" value="1"/>
</dbReference>
<feature type="region of interest" description="Disordered" evidence="10">
    <location>
        <begin position="1"/>
        <end position="23"/>
    </location>
</feature>
<dbReference type="HOGENOM" id="CLU_012348_7_1_1"/>
<keyword evidence="7" id="KW-0234">DNA repair</keyword>
<dbReference type="PANTHER" id="PTHR45873">
    <property type="entry name" value="DNA POLYMERASE ETA"/>
    <property type="match status" value="1"/>
</dbReference>
<keyword evidence="8" id="KW-0539">Nucleus</keyword>
<dbReference type="eggNOG" id="KOG2095">
    <property type="taxonomic scope" value="Eukaryota"/>
</dbReference>
<keyword evidence="5" id="KW-0863">Zinc-finger</keyword>
<keyword evidence="2" id="KW-0808">Transferase</keyword>
<evidence type="ECO:0000256" key="4">
    <source>
        <dbReference type="ARBA" id="ARBA00022763"/>
    </source>
</evidence>
<dbReference type="Gene3D" id="3.30.1490.100">
    <property type="entry name" value="DNA polymerase, Y-family, little finger domain"/>
    <property type="match status" value="1"/>
</dbReference>
<evidence type="ECO:0000256" key="6">
    <source>
        <dbReference type="ARBA" id="ARBA00022833"/>
    </source>
</evidence>
<evidence type="ECO:0000256" key="8">
    <source>
        <dbReference type="ARBA" id="ARBA00023242"/>
    </source>
</evidence>
<evidence type="ECO:0000313" key="14">
    <source>
        <dbReference type="Proteomes" id="UP000006701"/>
    </source>
</evidence>
<dbReference type="GO" id="GO:0005634">
    <property type="term" value="C:nucleus"/>
    <property type="evidence" value="ECO:0007669"/>
    <property type="project" value="UniProtKB-SubCell"/>
</dbReference>
<dbReference type="SUPFAM" id="SSF100879">
    <property type="entry name" value="Lesion bypass DNA polymerase (Y-family), little finger domain"/>
    <property type="match status" value="1"/>
</dbReference>
<dbReference type="GO" id="GO:0005657">
    <property type="term" value="C:replication fork"/>
    <property type="evidence" value="ECO:0007669"/>
    <property type="project" value="TreeGrafter"/>
</dbReference>
<dbReference type="GO" id="GO:0006281">
    <property type="term" value="P:DNA repair"/>
    <property type="evidence" value="ECO:0007669"/>
    <property type="project" value="UniProtKB-KW"/>
</dbReference>
<dbReference type="EMBL" id="DS027049">
    <property type="protein sequence ID" value="EAW12727.1"/>
    <property type="molecule type" value="Genomic_DNA"/>
</dbReference>
<reference evidence="13 14" key="1">
    <citation type="journal article" date="2008" name="PLoS Genet.">
        <title>Genomic islands in the pathogenic filamentous fungus Aspergillus fumigatus.</title>
        <authorList>
            <person name="Fedorova N.D."/>
            <person name="Khaldi N."/>
            <person name="Joardar V.S."/>
            <person name="Maiti R."/>
            <person name="Amedeo P."/>
            <person name="Anderson M.J."/>
            <person name="Crabtree J."/>
            <person name="Silva J.C."/>
            <person name="Badger J.H."/>
            <person name="Albarraq A."/>
            <person name="Angiuoli S."/>
            <person name="Bussey H."/>
            <person name="Bowyer P."/>
            <person name="Cotty P.J."/>
            <person name="Dyer P.S."/>
            <person name="Egan A."/>
            <person name="Galens K."/>
            <person name="Fraser-Liggett C.M."/>
            <person name="Haas B.J."/>
            <person name="Inman J.M."/>
            <person name="Kent R."/>
            <person name="Lemieux S."/>
            <person name="Malavazi I."/>
            <person name="Orvis J."/>
            <person name="Roemer T."/>
            <person name="Ronning C.M."/>
            <person name="Sundaram J.P."/>
            <person name="Sutton G."/>
            <person name="Turner G."/>
            <person name="Venter J.C."/>
            <person name="White O.R."/>
            <person name="Whitty B.R."/>
            <person name="Youngman P."/>
            <person name="Wolfe K.H."/>
            <person name="Goldman G.H."/>
            <person name="Wortman J.R."/>
            <person name="Jiang B."/>
            <person name="Denning D.W."/>
            <person name="Nierman W.C."/>
        </authorList>
    </citation>
    <scope>NUCLEOTIDE SEQUENCE [LARGE SCALE GENOMIC DNA]</scope>
    <source>
        <strain evidence="14">ATCC 1007 / CBS 513.65 / DSM 816 / NCTC 3887 / NRRL 1</strain>
    </source>
</reference>
<dbReference type="Gene3D" id="3.30.70.270">
    <property type="match status" value="1"/>
</dbReference>
<dbReference type="InterPro" id="IPR041298">
    <property type="entry name" value="UBZ3"/>
</dbReference>